<dbReference type="GO" id="GO:0009451">
    <property type="term" value="P:RNA modification"/>
    <property type="evidence" value="ECO:0007669"/>
    <property type="project" value="InterPro"/>
</dbReference>
<dbReference type="PANTHER" id="PTHR47926">
    <property type="entry name" value="PENTATRICOPEPTIDE REPEAT-CONTAINING PROTEIN"/>
    <property type="match status" value="1"/>
</dbReference>
<feature type="region of interest" description="Disordered" evidence="3">
    <location>
        <begin position="1"/>
        <end position="26"/>
    </location>
</feature>
<dbReference type="FunFam" id="1.25.40.10:FF:000344">
    <property type="entry name" value="Pentatricopeptide repeat-containing protein"/>
    <property type="match status" value="1"/>
</dbReference>
<keyword evidence="5" id="KW-1185">Reference proteome</keyword>
<reference evidence="4" key="1">
    <citation type="submission" date="2021-01" db="EMBL/GenBank/DDBJ databases">
        <title>Adiantum capillus-veneris genome.</title>
        <authorList>
            <person name="Fang Y."/>
            <person name="Liao Q."/>
        </authorList>
    </citation>
    <scope>NUCLEOTIDE SEQUENCE</scope>
    <source>
        <strain evidence="4">H3</strain>
        <tissue evidence="4">Leaf</tissue>
    </source>
</reference>
<dbReference type="Proteomes" id="UP000886520">
    <property type="component" value="Chromosome 13"/>
</dbReference>
<evidence type="ECO:0000313" key="4">
    <source>
        <dbReference type="EMBL" id="KAI5071885.1"/>
    </source>
</evidence>
<dbReference type="Gene3D" id="1.25.40.10">
    <property type="entry name" value="Tetratricopeptide repeat domain"/>
    <property type="match status" value="3"/>
</dbReference>
<keyword evidence="1" id="KW-0677">Repeat</keyword>
<dbReference type="AlphaFoldDB" id="A0A9D4UQ55"/>
<feature type="repeat" description="PPR" evidence="2">
    <location>
        <begin position="203"/>
        <end position="237"/>
    </location>
</feature>
<dbReference type="GO" id="GO:0003723">
    <property type="term" value="F:RNA binding"/>
    <property type="evidence" value="ECO:0007669"/>
    <property type="project" value="InterPro"/>
</dbReference>
<organism evidence="4 5">
    <name type="scientific">Adiantum capillus-veneris</name>
    <name type="common">Maidenhair fern</name>
    <dbReference type="NCBI Taxonomy" id="13818"/>
    <lineage>
        <taxon>Eukaryota</taxon>
        <taxon>Viridiplantae</taxon>
        <taxon>Streptophyta</taxon>
        <taxon>Embryophyta</taxon>
        <taxon>Tracheophyta</taxon>
        <taxon>Polypodiopsida</taxon>
        <taxon>Polypodiidae</taxon>
        <taxon>Polypodiales</taxon>
        <taxon>Pteridineae</taxon>
        <taxon>Pteridaceae</taxon>
        <taxon>Vittarioideae</taxon>
        <taxon>Adiantum</taxon>
    </lineage>
</organism>
<evidence type="ECO:0000256" key="1">
    <source>
        <dbReference type="ARBA" id="ARBA00022737"/>
    </source>
</evidence>
<feature type="repeat" description="PPR" evidence="2">
    <location>
        <begin position="136"/>
        <end position="170"/>
    </location>
</feature>
<dbReference type="FunFam" id="1.25.40.10:FF:000158">
    <property type="entry name" value="pentatricopeptide repeat-containing protein At2g33680"/>
    <property type="match status" value="1"/>
</dbReference>
<dbReference type="OrthoDB" id="1917168at2759"/>
<dbReference type="PROSITE" id="PS51375">
    <property type="entry name" value="PPR"/>
    <property type="match status" value="5"/>
</dbReference>
<evidence type="ECO:0000256" key="2">
    <source>
        <dbReference type="PROSITE-ProRule" id="PRU00708"/>
    </source>
</evidence>
<name>A0A9D4UQ55_ADICA</name>
<sequence>MGLEKRVTNAHHNTQPTSHDTSLASNGYLQRLPPPATLVTLIRACAKQNDLPKGHTLHAYVLKNGLISANIFIGNTLLSMYAKCGALARARQVFDELSIKSVVSWTALIDGYAQHRLGREALKCFKEMKCHGLSPDGQTFACTLKACGNIGDLEEGERIHEEMSERNLLETNVVLCNAVVDMYAKCGEFVKAQQVLEKLPFRSEICWNGLIAGYLQHGQGERALDCLDRMQHEGLSPTAVTFACALKACGSTIAIERGEELHGEIMRRELLGKNSVVGTALVDMYIKCGALAKAQKVFDVLPARNVVSWTALIAGYAEEGRHDHIFGSFNRMVSENVKPNLVTYVIVLNACRRLGLVNEAQSYFESMSTSHGILPTFKHRICMVSLFGFAGYLDKAMSVIKRSPLPDRLPAWSALISTCQKLGNVKLAREAFEHAVQLHEEIELL</sequence>
<evidence type="ECO:0000313" key="5">
    <source>
        <dbReference type="Proteomes" id="UP000886520"/>
    </source>
</evidence>
<gene>
    <name evidence="4" type="ORF">GOP47_0014136</name>
</gene>
<feature type="compositionally biased region" description="Polar residues" evidence="3">
    <location>
        <begin position="10"/>
        <end position="26"/>
    </location>
</feature>
<feature type="repeat" description="PPR" evidence="2">
    <location>
        <begin position="101"/>
        <end position="135"/>
    </location>
</feature>
<feature type="repeat" description="PPR" evidence="2">
    <location>
        <begin position="340"/>
        <end position="375"/>
    </location>
</feature>
<dbReference type="FunFam" id="1.25.40.10:FF:000285">
    <property type="entry name" value="Pentatricopeptide repeat-containing protein, chloroplastic"/>
    <property type="match status" value="1"/>
</dbReference>
<proteinExistence type="predicted"/>
<dbReference type="Pfam" id="PF13041">
    <property type="entry name" value="PPR_2"/>
    <property type="match status" value="3"/>
</dbReference>
<dbReference type="GO" id="GO:0048731">
    <property type="term" value="P:system development"/>
    <property type="evidence" value="ECO:0007669"/>
    <property type="project" value="UniProtKB-ARBA"/>
</dbReference>
<dbReference type="InterPro" id="IPR011990">
    <property type="entry name" value="TPR-like_helical_dom_sf"/>
</dbReference>
<comment type="caution">
    <text evidence="4">The sequence shown here is derived from an EMBL/GenBank/DDBJ whole genome shotgun (WGS) entry which is preliminary data.</text>
</comment>
<dbReference type="NCBIfam" id="TIGR00756">
    <property type="entry name" value="PPR"/>
    <property type="match status" value="4"/>
</dbReference>
<dbReference type="InterPro" id="IPR002885">
    <property type="entry name" value="PPR_rpt"/>
</dbReference>
<protein>
    <recommendedName>
        <fullName evidence="6">Pentatricopeptide repeat-containing protein</fullName>
    </recommendedName>
</protein>
<evidence type="ECO:0008006" key="6">
    <source>
        <dbReference type="Google" id="ProtNLM"/>
    </source>
</evidence>
<dbReference type="SUPFAM" id="SSF48452">
    <property type="entry name" value="TPR-like"/>
    <property type="match status" value="1"/>
</dbReference>
<dbReference type="Pfam" id="PF01535">
    <property type="entry name" value="PPR"/>
    <property type="match status" value="2"/>
</dbReference>
<feature type="repeat" description="PPR" evidence="2">
    <location>
        <begin position="305"/>
        <end position="339"/>
    </location>
</feature>
<dbReference type="EMBL" id="JABFUD020000013">
    <property type="protein sequence ID" value="KAI5071885.1"/>
    <property type="molecule type" value="Genomic_DNA"/>
</dbReference>
<accession>A0A9D4UQ55</accession>
<dbReference type="InterPro" id="IPR046960">
    <property type="entry name" value="PPR_At4g14850-like_plant"/>
</dbReference>
<evidence type="ECO:0000256" key="3">
    <source>
        <dbReference type="SAM" id="MobiDB-lite"/>
    </source>
</evidence>
<dbReference type="PANTHER" id="PTHR47926:SF344">
    <property type="entry name" value="OS07G0636900 PROTEIN"/>
    <property type="match status" value="1"/>
</dbReference>